<name>A0A5D4GPP1_9HYPH</name>
<dbReference type="PRINTS" id="PR00038">
    <property type="entry name" value="HTHLUXR"/>
</dbReference>
<dbReference type="Pfam" id="PF00196">
    <property type="entry name" value="GerE"/>
    <property type="match status" value="1"/>
</dbReference>
<keyword evidence="6" id="KW-1185">Reference proteome</keyword>
<dbReference type="InterPro" id="IPR000792">
    <property type="entry name" value="Tscrpt_reg_LuxR_C"/>
</dbReference>
<reference evidence="5 6" key="1">
    <citation type="submission" date="2019-08" db="EMBL/GenBank/DDBJ databases">
        <authorList>
            <person name="Seo Y.L."/>
        </authorList>
    </citation>
    <scope>NUCLEOTIDE SEQUENCE [LARGE SCALE GENOMIC DNA]</scope>
    <source>
        <strain evidence="5 6">MaA-C15</strain>
    </source>
</reference>
<dbReference type="GO" id="GO:0003677">
    <property type="term" value="F:DNA binding"/>
    <property type="evidence" value="ECO:0007669"/>
    <property type="project" value="UniProtKB-KW"/>
</dbReference>
<dbReference type="SMART" id="SM00421">
    <property type="entry name" value="HTH_LUXR"/>
    <property type="match status" value="1"/>
</dbReference>
<dbReference type="CDD" id="cd06170">
    <property type="entry name" value="LuxR_C_like"/>
    <property type="match status" value="1"/>
</dbReference>
<evidence type="ECO:0000256" key="1">
    <source>
        <dbReference type="ARBA" id="ARBA00023015"/>
    </source>
</evidence>
<dbReference type="PROSITE" id="PS50043">
    <property type="entry name" value="HTH_LUXR_2"/>
    <property type="match status" value="1"/>
</dbReference>
<reference evidence="5 6" key="2">
    <citation type="submission" date="2019-09" db="EMBL/GenBank/DDBJ databases">
        <title>Mesorhizobium sp. MaA-C15 isolated from Microcystis aeruginosa.</title>
        <authorList>
            <person name="Jeong S.E."/>
            <person name="Jin H.M."/>
            <person name="Jeon C.O."/>
        </authorList>
    </citation>
    <scope>NUCLEOTIDE SEQUENCE [LARGE SCALE GENOMIC DNA]</scope>
    <source>
        <strain evidence="5 6">MaA-C15</strain>
    </source>
</reference>
<accession>A0A5D4GPP1</accession>
<feature type="domain" description="HTH luxR-type" evidence="4">
    <location>
        <begin position="165"/>
        <end position="230"/>
    </location>
</feature>
<dbReference type="SUPFAM" id="SSF46894">
    <property type="entry name" value="C-terminal effector domain of the bipartite response regulators"/>
    <property type="match status" value="1"/>
</dbReference>
<keyword evidence="3" id="KW-0804">Transcription</keyword>
<dbReference type="PANTHER" id="PTHR44688">
    <property type="entry name" value="DNA-BINDING TRANSCRIPTIONAL ACTIVATOR DEVR_DOSR"/>
    <property type="match status" value="1"/>
</dbReference>
<proteinExistence type="predicted"/>
<gene>
    <name evidence="5" type="ORF">FY036_19760</name>
</gene>
<organism evidence="5 6">
    <name type="scientific">Neoaquamicrobium microcysteis</name>
    <dbReference type="NCBI Taxonomy" id="2682781"/>
    <lineage>
        <taxon>Bacteria</taxon>
        <taxon>Pseudomonadati</taxon>
        <taxon>Pseudomonadota</taxon>
        <taxon>Alphaproteobacteria</taxon>
        <taxon>Hyphomicrobiales</taxon>
        <taxon>Phyllobacteriaceae</taxon>
        <taxon>Neoaquamicrobium</taxon>
    </lineage>
</organism>
<dbReference type="EMBL" id="VSZS01000067">
    <property type="protein sequence ID" value="TYR30124.1"/>
    <property type="molecule type" value="Genomic_DNA"/>
</dbReference>
<keyword evidence="1" id="KW-0805">Transcription regulation</keyword>
<dbReference type="Gene3D" id="1.10.10.10">
    <property type="entry name" value="Winged helix-like DNA-binding domain superfamily/Winged helix DNA-binding domain"/>
    <property type="match status" value="1"/>
</dbReference>
<protein>
    <submittedName>
        <fullName evidence="5">Helix-turn-helix transcriptional regulator</fullName>
    </submittedName>
</protein>
<evidence type="ECO:0000256" key="3">
    <source>
        <dbReference type="ARBA" id="ARBA00023163"/>
    </source>
</evidence>
<evidence type="ECO:0000313" key="6">
    <source>
        <dbReference type="Proteomes" id="UP000323258"/>
    </source>
</evidence>
<dbReference type="AlphaFoldDB" id="A0A5D4GPP1"/>
<comment type="caution">
    <text evidence="5">The sequence shown here is derived from an EMBL/GenBank/DDBJ whole genome shotgun (WGS) entry which is preliminary data.</text>
</comment>
<dbReference type="Proteomes" id="UP000323258">
    <property type="component" value="Unassembled WGS sequence"/>
</dbReference>
<evidence type="ECO:0000313" key="5">
    <source>
        <dbReference type="EMBL" id="TYR30124.1"/>
    </source>
</evidence>
<keyword evidence="2" id="KW-0238">DNA-binding</keyword>
<dbReference type="InterPro" id="IPR036388">
    <property type="entry name" value="WH-like_DNA-bd_sf"/>
</dbReference>
<sequence length="232" mass="25118">MTLLASVSLAQEAPGPVTSRAGLARFMRRICAEMGAERYMLVEPSVERGPKSVRILTSNWVFDALEDLGSEGIAKIIESDYATGAGTVHRAMTPAATCFLTAEEKRALREHDHAELYCLKLCVDGAAIFALLSASAPQRIDRTGLLRAHMAMRYALSQLFAACGDRSSRDPLSERERECLLWVSEGKTTDEVALILGVSSNTVNSYVAHAIQKFGANNRAMAIATAIRSGII</sequence>
<dbReference type="PROSITE" id="PS00622">
    <property type="entry name" value="HTH_LUXR_1"/>
    <property type="match status" value="1"/>
</dbReference>
<dbReference type="PANTHER" id="PTHR44688:SF16">
    <property type="entry name" value="DNA-BINDING TRANSCRIPTIONAL ACTIVATOR DEVR_DOSR"/>
    <property type="match status" value="1"/>
</dbReference>
<evidence type="ECO:0000259" key="4">
    <source>
        <dbReference type="PROSITE" id="PS50043"/>
    </source>
</evidence>
<dbReference type="GO" id="GO:0006355">
    <property type="term" value="P:regulation of DNA-templated transcription"/>
    <property type="evidence" value="ECO:0007669"/>
    <property type="project" value="InterPro"/>
</dbReference>
<dbReference type="InterPro" id="IPR016032">
    <property type="entry name" value="Sig_transdc_resp-reg_C-effctor"/>
</dbReference>
<evidence type="ECO:0000256" key="2">
    <source>
        <dbReference type="ARBA" id="ARBA00023125"/>
    </source>
</evidence>
<dbReference type="OrthoDB" id="3679796at2"/>